<dbReference type="Pfam" id="PF03446">
    <property type="entry name" value="NAD_binding_2"/>
    <property type="match status" value="1"/>
</dbReference>
<dbReference type="SUPFAM" id="SSF51735">
    <property type="entry name" value="NAD(P)-binding Rossmann-fold domains"/>
    <property type="match status" value="1"/>
</dbReference>
<dbReference type="InterPro" id="IPR048666">
    <property type="entry name" value="RedAm-like_C"/>
</dbReference>
<dbReference type="Gene3D" id="3.40.50.720">
    <property type="entry name" value="NAD(P)-binding Rossmann-like Domain"/>
    <property type="match status" value="1"/>
</dbReference>
<dbReference type="Proteomes" id="UP000583800">
    <property type="component" value="Unassembled WGS sequence"/>
</dbReference>
<dbReference type="Pfam" id="PF21761">
    <property type="entry name" value="RedAm-like_C"/>
    <property type="match status" value="1"/>
</dbReference>
<dbReference type="GO" id="GO:0016491">
    <property type="term" value="F:oxidoreductase activity"/>
    <property type="evidence" value="ECO:0007669"/>
    <property type="project" value="UniProtKB-KW"/>
</dbReference>
<dbReference type="InterPro" id="IPR051265">
    <property type="entry name" value="HIBADH-related_NP60_sf"/>
</dbReference>
<gene>
    <name evidence="5" type="ORF">FHU36_001547</name>
</gene>
<dbReference type="PANTHER" id="PTHR43580:SF2">
    <property type="entry name" value="CYTOKINE-LIKE NUCLEAR FACTOR N-PAC"/>
    <property type="match status" value="1"/>
</dbReference>
<evidence type="ECO:0000259" key="3">
    <source>
        <dbReference type="Pfam" id="PF03446"/>
    </source>
</evidence>
<dbReference type="PANTHER" id="PTHR43580">
    <property type="entry name" value="OXIDOREDUCTASE GLYR1-RELATED"/>
    <property type="match status" value="1"/>
</dbReference>
<evidence type="ECO:0000259" key="4">
    <source>
        <dbReference type="Pfam" id="PF21761"/>
    </source>
</evidence>
<dbReference type="InterPro" id="IPR013328">
    <property type="entry name" value="6PGD_dom2"/>
</dbReference>
<evidence type="ECO:0000256" key="1">
    <source>
        <dbReference type="ARBA" id="ARBA00009080"/>
    </source>
</evidence>
<dbReference type="RefSeq" id="WP_185083063.1">
    <property type="nucleotide sequence ID" value="NZ_JACHJB010000001.1"/>
</dbReference>
<dbReference type="GO" id="GO:0050661">
    <property type="term" value="F:NADP binding"/>
    <property type="evidence" value="ECO:0007669"/>
    <property type="project" value="InterPro"/>
</dbReference>
<accession>A0A7X0BYN3</accession>
<dbReference type="InterPro" id="IPR036291">
    <property type="entry name" value="NAD(P)-bd_dom_sf"/>
</dbReference>
<evidence type="ECO:0000313" key="5">
    <source>
        <dbReference type="EMBL" id="MBB6345038.1"/>
    </source>
</evidence>
<feature type="domain" description="6-phosphogluconate dehydrogenase NADP-binding" evidence="3">
    <location>
        <begin position="4"/>
        <end position="147"/>
    </location>
</feature>
<evidence type="ECO:0000313" key="6">
    <source>
        <dbReference type="Proteomes" id="UP000583800"/>
    </source>
</evidence>
<feature type="domain" description="NADPH-dependent reductive aminase-like C-terminal" evidence="4">
    <location>
        <begin position="154"/>
        <end position="285"/>
    </location>
</feature>
<dbReference type="InterPro" id="IPR015815">
    <property type="entry name" value="HIBADH-related"/>
</dbReference>
<protein>
    <submittedName>
        <fullName evidence="5">3-hydroxyisobutyrate dehydrogenase-like beta-hydroxyacid dehydrogenase</fullName>
    </submittedName>
</protein>
<organism evidence="5 6">
    <name type="scientific">Nonomuraea muscovyensis</name>
    <dbReference type="NCBI Taxonomy" id="1124761"/>
    <lineage>
        <taxon>Bacteria</taxon>
        <taxon>Bacillati</taxon>
        <taxon>Actinomycetota</taxon>
        <taxon>Actinomycetes</taxon>
        <taxon>Streptosporangiales</taxon>
        <taxon>Streptosporangiaceae</taxon>
        <taxon>Nonomuraea</taxon>
    </lineage>
</organism>
<dbReference type="PIRSF" id="PIRSF000103">
    <property type="entry name" value="HIBADH"/>
    <property type="match status" value="1"/>
</dbReference>
<reference evidence="5 6" key="1">
    <citation type="submission" date="2020-08" db="EMBL/GenBank/DDBJ databases">
        <title>Sequencing the genomes of 1000 actinobacteria strains.</title>
        <authorList>
            <person name="Klenk H.-P."/>
        </authorList>
    </citation>
    <scope>NUCLEOTIDE SEQUENCE [LARGE SCALE GENOMIC DNA]</scope>
    <source>
        <strain evidence="5 6">DSM 45913</strain>
    </source>
</reference>
<proteinExistence type="inferred from homology"/>
<dbReference type="EMBL" id="JACHJB010000001">
    <property type="protein sequence ID" value="MBB6345038.1"/>
    <property type="molecule type" value="Genomic_DNA"/>
</dbReference>
<sequence>MTDVTVIGLGPMGATMAETFLKAGHDVAVWNRTASRAEPLVAKGARLAATPVGPSELLVVSQIGYQAMYDSFGDLRLDGKVVVNLSSGTPEELRAAARWVAGRGGVLITGGIMVPPPGIGQPGAYTFYSGPKEALDRHAETLKALSEVHHMGADEGLAMLFYQAQLLIFWSSLTSYMHAVALLGTAGVKPSEFVPYAQETFTGLGGDGPMGFAKILAEEIEAGVYPGELNSLHMQAVGLGHAVHALQDAGLESTVPGALRALFERADAEGRGQEGLGTVIESIRKP</sequence>
<name>A0A7X0BYN3_9ACTN</name>
<dbReference type="Gene3D" id="1.10.1040.10">
    <property type="entry name" value="N-(1-d-carboxylethyl)-l-norvaline Dehydrogenase, domain 2"/>
    <property type="match status" value="1"/>
</dbReference>
<comment type="similarity">
    <text evidence="1">Belongs to the HIBADH-related family.</text>
</comment>
<dbReference type="AlphaFoldDB" id="A0A7X0BYN3"/>
<keyword evidence="2" id="KW-0560">Oxidoreductase</keyword>
<comment type="caution">
    <text evidence="5">The sequence shown here is derived from an EMBL/GenBank/DDBJ whole genome shotgun (WGS) entry which is preliminary data.</text>
</comment>
<dbReference type="InterPro" id="IPR006115">
    <property type="entry name" value="6PGDH_NADP-bd"/>
</dbReference>
<keyword evidence="6" id="KW-1185">Reference proteome</keyword>
<evidence type="ECO:0000256" key="2">
    <source>
        <dbReference type="ARBA" id="ARBA00023002"/>
    </source>
</evidence>